<evidence type="ECO:0000256" key="2">
    <source>
        <dbReference type="ARBA" id="ARBA00022801"/>
    </source>
</evidence>
<dbReference type="InterPro" id="IPR000743">
    <property type="entry name" value="Glyco_hydro_28"/>
</dbReference>
<comment type="similarity">
    <text evidence="1 4">Belongs to the glycosyl hydrolase 28 family.</text>
</comment>
<dbReference type="SMART" id="SM00710">
    <property type="entry name" value="PbH1"/>
    <property type="match status" value="7"/>
</dbReference>
<dbReference type="GO" id="GO:0004650">
    <property type="term" value="F:polygalacturonase activity"/>
    <property type="evidence" value="ECO:0007669"/>
    <property type="project" value="InterPro"/>
</dbReference>
<reference evidence="5 6" key="1">
    <citation type="submission" date="2018-07" db="EMBL/GenBank/DDBJ databases">
        <title>Freshwater and sediment microbial communities from various areas in North America, analyzing microbe dynamics in response to fracking.</title>
        <authorList>
            <person name="Lamendella R."/>
        </authorList>
    </citation>
    <scope>NUCLEOTIDE SEQUENCE [LARGE SCALE GENOMIC DNA]</scope>
    <source>
        <strain evidence="5 6">160A</strain>
    </source>
</reference>
<name>A0A368V7Z8_9BACT</name>
<dbReference type="Gene3D" id="2.160.20.10">
    <property type="entry name" value="Single-stranded right-handed beta-helix, Pectin lyase-like"/>
    <property type="match status" value="1"/>
</dbReference>
<keyword evidence="6" id="KW-1185">Reference proteome</keyword>
<dbReference type="Proteomes" id="UP000252733">
    <property type="component" value="Unassembled WGS sequence"/>
</dbReference>
<dbReference type="AlphaFoldDB" id="A0A368V7Z8"/>
<evidence type="ECO:0000256" key="3">
    <source>
        <dbReference type="ARBA" id="ARBA00023295"/>
    </source>
</evidence>
<proteinExistence type="inferred from homology"/>
<keyword evidence="2 4" id="KW-0378">Hydrolase</keyword>
<evidence type="ECO:0000313" key="6">
    <source>
        <dbReference type="Proteomes" id="UP000252733"/>
    </source>
</evidence>
<dbReference type="Pfam" id="PF00295">
    <property type="entry name" value="Glyco_hydro_28"/>
    <property type="match status" value="1"/>
</dbReference>
<sequence length="531" mass="59060">MTTKNNTPRQKNKKILFAALVFSITSWMTISGQDNKFSEVPHDIAPVEAPFEMPVFERPVFPDQTFDIKDFGAVQKGSNNHKITDAIHLAIDAAAAAGGGKVLIPEGEWLTGPIHLKSNINLHFEEGASLFFSENKEDYLPVVKHRYEGVEAYNYSSLIYANNVENVAITGKGILEGQGEHWLNWSTVQPRAEATKVPLSRRKNFGKGAGKEGMRPSFVVFWKSRNIFIEGITLRESPMWNIHLIYSNHIVVRDITIHSVESHNGDGIVLDSSGDALLEYNHLSTGDDAIVLKSGFNEEGLEINIPTENVVIRNYYAYDVRTGSGGVVFGSETSGGIKNVYVHDAIFEKCDRGIRFKTARGRGNVTENIIIRDVQMKNIRYEAINFNTAYTGAGVGPSPLVRNIDIRNVKINGVPNAIVLNGLPEKWIENIYMENISAINVKEGIRLARVKNLVMKDIRIESESRAMIADDVYEVKLENLELKDQTAGNPVLLKGRYSGAIIAPDFSKENVDFEEGAEKNILIKDLPSAAW</sequence>
<dbReference type="InterPro" id="IPR012334">
    <property type="entry name" value="Pectin_lyas_fold"/>
</dbReference>
<comment type="caution">
    <text evidence="5">The sequence shown here is derived from an EMBL/GenBank/DDBJ whole genome shotgun (WGS) entry which is preliminary data.</text>
</comment>
<organism evidence="5 6">
    <name type="scientific">Marinilabilia salmonicolor</name>
    <dbReference type="NCBI Taxonomy" id="989"/>
    <lineage>
        <taxon>Bacteria</taxon>
        <taxon>Pseudomonadati</taxon>
        <taxon>Bacteroidota</taxon>
        <taxon>Bacteroidia</taxon>
        <taxon>Marinilabiliales</taxon>
        <taxon>Marinilabiliaceae</taxon>
        <taxon>Marinilabilia</taxon>
    </lineage>
</organism>
<keyword evidence="3 4" id="KW-0326">Glycosidase</keyword>
<dbReference type="InterPro" id="IPR006626">
    <property type="entry name" value="PbH1"/>
</dbReference>
<evidence type="ECO:0000256" key="4">
    <source>
        <dbReference type="RuleBase" id="RU361169"/>
    </source>
</evidence>
<dbReference type="SUPFAM" id="SSF51126">
    <property type="entry name" value="Pectin lyase-like"/>
    <property type="match status" value="2"/>
</dbReference>
<dbReference type="RefSeq" id="WP_114436658.1">
    <property type="nucleotide sequence ID" value="NZ_QPIZ01000006.1"/>
</dbReference>
<dbReference type="EMBL" id="QPIZ01000006">
    <property type="protein sequence ID" value="RCW37317.1"/>
    <property type="molecule type" value="Genomic_DNA"/>
</dbReference>
<accession>A0A368V7Z8</accession>
<evidence type="ECO:0000313" key="5">
    <source>
        <dbReference type="EMBL" id="RCW37317.1"/>
    </source>
</evidence>
<gene>
    <name evidence="5" type="ORF">DFO77_1067</name>
</gene>
<protein>
    <submittedName>
        <fullName evidence="5">Polygalacturonase</fullName>
    </submittedName>
</protein>
<evidence type="ECO:0000256" key="1">
    <source>
        <dbReference type="ARBA" id="ARBA00008834"/>
    </source>
</evidence>
<dbReference type="PANTHER" id="PTHR31339:SF9">
    <property type="entry name" value="PLASMIN AND FIBRONECTIN-BINDING PROTEIN A"/>
    <property type="match status" value="1"/>
</dbReference>
<dbReference type="InterPro" id="IPR051801">
    <property type="entry name" value="GH28_Enzymes"/>
</dbReference>
<dbReference type="GO" id="GO:0005975">
    <property type="term" value="P:carbohydrate metabolic process"/>
    <property type="evidence" value="ECO:0007669"/>
    <property type="project" value="InterPro"/>
</dbReference>
<dbReference type="InterPro" id="IPR011050">
    <property type="entry name" value="Pectin_lyase_fold/virulence"/>
</dbReference>
<dbReference type="PANTHER" id="PTHR31339">
    <property type="entry name" value="PECTIN LYASE-RELATED"/>
    <property type="match status" value="1"/>
</dbReference>